<dbReference type="EMBL" id="JBHTIR010000222">
    <property type="protein sequence ID" value="MFD0851007.1"/>
    <property type="molecule type" value="Genomic_DNA"/>
</dbReference>
<keyword evidence="1" id="KW-1133">Transmembrane helix</keyword>
<proteinExistence type="predicted"/>
<evidence type="ECO:0000256" key="1">
    <source>
        <dbReference type="SAM" id="Phobius"/>
    </source>
</evidence>
<name>A0ABW3CAN9_9ACTN</name>
<organism evidence="2 3">
    <name type="scientific">Actinomadura adrarensis</name>
    <dbReference type="NCBI Taxonomy" id="1819600"/>
    <lineage>
        <taxon>Bacteria</taxon>
        <taxon>Bacillati</taxon>
        <taxon>Actinomycetota</taxon>
        <taxon>Actinomycetes</taxon>
        <taxon>Streptosporangiales</taxon>
        <taxon>Thermomonosporaceae</taxon>
        <taxon>Actinomadura</taxon>
    </lineage>
</organism>
<keyword evidence="3" id="KW-1185">Reference proteome</keyword>
<protein>
    <submittedName>
        <fullName evidence="2">Uncharacterized protein</fullName>
    </submittedName>
</protein>
<evidence type="ECO:0000313" key="2">
    <source>
        <dbReference type="EMBL" id="MFD0851007.1"/>
    </source>
</evidence>
<accession>A0ABW3CAN9</accession>
<reference evidence="3" key="1">
    <citation type="journal article" date="2019" name="Int. J. Syst. Evol. Microbiol.">
        <title>The Global Catalogue of Microorganisms (GCM) 10K type strain sequencing project: providing services to taxonomists for standard genome sequencing and annotation.</title>
        <authorList>
            <consortium name="The Broad Institute Genomics Platform"/>
            <consortium name="The Broad Institute Genome Sequencing Center for Infectious Disease"/>
            <person name="Wu L."/>
            <person name="Ma J."/>
        </authorList>
    </citation>
    <scope>NUCLEOTIDE SEQUENCE [LARGE SCALE GENOMIC DNA]</scope>
    <source>
        <strain evidence="3">JCM 31696</strain>
    </source>
</reference>
<sequence>MTPIQMTIGLAMWLGVALFPIAFELTNVRLAFGLMGTPGTANVTSCTDDQQQDYCSGRFTPESPSSAPVDVTLRADSKVGDTFPAQLHPNGDRA</sequence>
<keyword evidence="1" id="KW-0472">Membrane</keyword>
<feature type="transmembrane region" description="Helical" evidence="1">
    <location>
        <begin position="6"/>
        <end position="25"/>
    </location>
</feature>
<keyword evidence="1" id="KW-0812">Transmembrane</keyword>
<comment type="caution">
    <text evidence="2">The sequence shown here is derived from an EMBL/GenBank/DDBJ whole genome shotgun (WGS) entry which is preliminary data.</text>
</comment>
<feature type="non-terminal residue" evidence="2">
    <location>
        <position position="94"/>
    </location>
</feature>
<gene>
    <name evidence="2" type="ORF">ACFQ07_02130</name>
</gene>
<evidence type="ECO:0000313" key="3">
    <source>
        <dbReference type="Proteomes" id="UP001597083"/>
    </source>
</evidence>
<dbReference type="Proteomes" id="UP001597083">
    <property type="component" value="Unassembled WGS sequence"/>
</dbReference>